<keyword evidence="7" id="KW-1185">Reference proteome</keyword>
<dbReference type="EMBL" id="BJCE01000039">
    <property type="protein sequence ID" value="GCL36494.1"/>
    <property type="molecule type" value="Genomic_DNA"/>
</dbReference>
<evidence type="ECO:0000256" key="3">
    <source>
        <dbReference type="ARBA" id="ARBA00023014"/>
    </source>
</evidence>
<keyword evidence="2" id="KW-0408">Iron</keyword>
<feature type="domain" description="HTH cro/C1-type" evidence="4">
    <location>
        <begin position="507"/>
        <end position="557"/>
    </location>
</feature>
<evidence type="ECO:0000256" key="1">
    <source>
        <dbReference type="ARBA" id="ARBA00022723"/>
    </source>
</evidence>
<evidence type="ECO:0000259" key="5">
    <source>
        <dbReference type="PROSITE" id="PS51379"/>
    </source>
</evidence>
<gene>
    <name evidence="6" type="ORF">SR1949_15980</name>
</gene>
<accession>A0A480A2T2</accession>
<name>A0A480A2T2_9CYAN</name>
<dbReference type="GO" id="GO:0046872">
    <property type="term" value="F:metal ion binding"/>
    <property type="evidence" value="ECO:0007669"/>
    <property type="project" value="UniProtKB-KW"/>
</dbReference>
<dbReference type="Gene3D" id="3.30.70.20">
    <property type="match status" value="1"/>
</dbReference>
<dbReference type="InterPro" id="IPR010982">
    <property type="entry name" value="Lambda_DNA-bd_dom_sf"/>
</dbReference>
<evidence type="ECO:0000259" key="4">
    <source>
        <dbReference type="PROSITE" id="PS50943"/>
    </source>
</evidence>
<dbReference type="GO" id="GO:0051536">
    <property type="term" value="F:iron-sulfur cluster binding"/>
    <property type="evidence" value="ECO:0007669"/>
    <property type="project" value="UniProtKB-KW"/>
</dbReference>
<keyword evidence="1" id="KW-0479">Metal-binding</keyword>
<organism evidence="6 7">
    <name type="scientific">Sphaerospermopsis reniformis</name>
    <dbReference type="NCBI Taxonomy" id="531300"/>
    <lineage>
        <taxon>Bacteria</taxon>
        <taxon>Bacillati</taxon>
        <taxon>Cyanobacteriota</taxon>
        <taxon>Cyanophyceae</taxon>
        <taxon>Nostocales</taxon>
        <taxon>Aphanizomenonaceae</taxon>
        <taxon>Sphaerospermopsis</taxon>
    </lineage>
</organism>
<proteinExistence type="predicted"/>
<dbReference type="CDD" id="cd00093">
    <property type="entry name" value="HTH_XRE"/>
    <property type="match status" value="1"/>
</dbReference>
<dbReference type="Gene3D" id="1.10.260.40">
    <property type="entry name" value="lambda repressor-like DNA-binding domains"/>
    <property type="match status" value="1"/>
</dbReference>
<dbReference type="InterPro" id="IPR017896">
    <property type="entry name" value="4Fe4S_Fe-S-bd"/>
</dbReference>
<sequence>MVASYESRRDIEGRLEPNISAIRLGSSLMPYTIPNKNCDGCDNCRPQCPTGAIKIENNEYWIDPCLCNNCEGYYPEPQCVIACPTNSPIPWQAKKGRCKVEAREPTSPNLFSNGKNHPFASAIVIWEACNLLAQRKSLQWETDAAGNLHYSRQVNQGRGAISFQLQDSFQVSNRAKNLPTIENLDLRAACIHLIFAAYATTLDQPWEQEFSIDERQFEAYLGLEKRKDLNKTAKLCLIKNIVQQACSLVVSIDWQARGKVPGFSVKESPLWHLTDIHHHFQEDAQGCKYLVGLTFKVKAGLWAQHFLNKQGCKERTGFYQYGSLPKTLLTTVMSLWQQHEGAVRLMLWLLFKTKMGREQRITVPTLLRVAYGEEKINLASRLRDERKRLLRTFENDLEVLNHSGVKPIFDPVTYPIEIQPLWAKLVDIPEDPDEALEFWINDGGGDHRLTDSGPRGKWNMLMNARILSFELPPEWENISADAEKKKRLNVRSKKTVKTTDNLLAEQVSQARKSINISQRELAKLTGKSQSWIRDVENGRLKPKPEDQALLRRVLNIL</sequence>
<evidence type="ECO:0000256" key="2">
    <source>
        <dbReference type="ARBA" id="ARBA00023004"/>
    </source>
</evidence>
<dbReference type="SMART" id="SM00530">
    <property type="entry name" value="HTH_XRE"/>
    <property type="match status" value="1"/>
</dbReference>
<evidence type="ECO:0000313" key="6">
    <source>
        <dbReference type="EMBL" id="GCL36494.1"/>
    </source>
</evidence>
<dbReference type="PROSITE" id="PS50943">
    <property type="entry name" value="HTH_CROC1"/>
    <property type="match status" value="1"/>
</dbReference>
<comment type="caution">
    <text evidence="6">The sequence shown here is derived from an EMBL/GenBank/DDBJ whole genome shotgun (WGS) entry which is preliminary data.</text>
</comment>
<keyword evidence="3" id="KW-0411">Iron-sulfur</keyword>
<dbReference type="InterPro" id="IPR001387">
    <property type="entry name" value="Cro/C1-type_HTH"/>
</dbReference>
<dbReference type="PROSITE" id="PS51379">
    <property type="entry name" value="4FE4S_FER_2"/>
    <property type="match status" value="1"/>
</dbReference>
<dbReference type="InterPro" id="IPR017900">
    <property type="entry name" value="4Fe4S_Fe_S_CS"/>
</dbReference>
<reference evidence="7" key="1">
    <citation type="submission" date="2019-02" db="EMBL/GenBank/DDBJ databases">
        <title>Draft genome sequence of Sphaerospermopsis reniformis NIES-1949.</title>
        <authorList>
            <person name="Yamaguchi H."/>
            <person name="Suzuki S."/>
            <person name="Kawachi M."/>
        </authorList>
    </citation>
    <scope>NUCLEOTIDE SEQUENCE [LARGE SCALE GENOMIC DNA]</scope>
    <source>
        <strain evidence="7">NIES-1949</strain>
    </source>
</reference>
<evidence type="ECO:0000313" key="7">
    <source>
        <dbReference type="Proteomes" id="UP000300142"/>
    </source>
</evidence>
<dbReference type="AlphaFoldDB" id="A0A480A2T2"/>
<dbReference type="GO" id="GO:0003677">
    <property type="term" value="F:DNA binding"/>
    <property type="evidence" value="ECO:0007669"/>
    <property type="project" value="InterPro"/>
</dbReference>
<dbReference type="PROSITE" id="PS00198">
    <property type="entry name" value="4FE4S_FER_1"/>
    <property type="match status" value="1"/>
</dbReference>
<feature type="domain" description="4Fe-4S ferredoxin-type" evidence="5">
    <location>
        <begin position="28"/>
        <end position="58"/>
    </location>
</feature>
<dbReference type="Pfam" id="PF01381">
    <property type="entry name" value="HTH_3"/>
    <property type="match status" value="1"/>
</dbReference>
<protein>
    <submittedName>
        <fullName evidence="6">XRE family transcriptional regulator</fullName>
    </submittedName>
</protein>
<dbReference type="SUPFAM" id="SSF47413">
    <property type="entry name" value="lambda repressor-like DNA-binding domains"/>
    <property type="match status" value="1"/>
</dbReference>
<dbReference type="Proteomes" id="UP000300142">
    <property type="component" value="Unassembled WGS sequence"/>
</dbReference>
<dbReference type="SUPFAM" id="SSF54862">
    <property type="entry name" value="4Fe-4S ferredoxins"/>
    <property type="match status" value="1"/>
</dbReference>